<keyword evidence="1" id="KW-0812">Transmembrane</keyword>
<dbReference type="EMBL" id="JAWDJX010000002">
    <property type="protein sequence ID" value="KAK3058055.1"/>
    <property type="molecule type" value="Genomic_DNA"/>
</dbReference>
<dbReference type="AlphaFoldDB" id="A0AAJ0LWG0"/>
<keyword evidence="3" id="KW-1185">Reference proteome</keyword>
<keyword evidence="1" id="KW-1133">Transmembrane helix</keyword>
<keyword evidence="1" id="KW-0472">Membrane</keyword>
<protein>
    <submittedName>
        <fullName evidence="2">Uncharacterized protein</fullName>
    </submittedName>
</protein>
<evidence type="ECO:0000256" key="1">
    <source>
        <dbReference type="SAM" id="Phobius"/>
    </source>
</evidence>
<evidence type="ECO:0000313" key="2">
    <source>
        <dbReference type="EMBL" id="KAK3058055.1"/>
    </source>
</evidence>
<organism evidence="2 3">
    <name type="scientific">Extremus antarcticus</name>
    <dbReference type="NCBI Taxonomy" id="702011"/>
    <lineage>
        <taxon>Eukaryota</taxon>
        <taxon>Fungi</taxon>
        <taxon>Dikarya</taxon>
        <taxon>Ascomycota</taxon>
        <taxon>Pezizomycotina</taxon>
        <taxon>Dothideomycetes</taxon>
        <taxon>Dothideomycetidae</taxon>
        <taxon>Mycosphaerellales</taxon>
        <taxon>Extremaceae</taxon>
        <taxon>Extremus</taxon>
    </lineage>
</organism>
<evidence type="ECO:0000313" key="3">
    <source>
        <dbReference type="Proteomes" id="UP001271007"/>
    </source>
</evidence>
<accession>A0AAJ0LWG0</accession>
<dbReference type="Proteomes" id="UP001271007">
    <property type="component" value="Unassembled WGS sequence"/>
</dbReference>
<proteinExistence type="predicted"/>
<dbReference type="PANTHER" id="PTHR39605">
    <property type="entry name" value="MAJOR FACILITATOR SUPERFAMILY (MFS) PROFILE DOMAIN-CONTAINING PROTEIN"/>
    <property type="match status" value="1"/>
</dbReference>
<reference evidence="2" key="1">
    <citation type="submission" date="2023-04" db="EMBL/GenBank/DDBJ databases">
        <title>Black Yeasts Isolated from many extreme environments.</title>
        <authorList>
            <person name="Coleine C."/>
            <person name="Stajich J.E."/>
            <person name="Selbmann L."/>
        </authorList>
    </citation>
    <scope>NUCLEOTIDE SEQUENCE</scope>
    <source>
        <strain evidence="2">CCFEE 5312</strain>
    </source>
</reference>
<dbReference type="PANTHER" id="PTHR39605:SF1">
    <property type="entry name" value="MAJOR FACILITATOR SUPERFAMILY (MFS) PROFILE DOMAIN-CONTAINING PROTEIN"/>
    <property type="match status" value="1"/>
</dbReference>
<feature type="transmembrane region" description="Helical" evidence="1">
    <location>
        <begin position="98"/>
        <end position="122"/>
    </location>
</feature>
<feature type="transmembrane region" description="Helical" evidence="1">
    <location>
        <begin position="128"/>
        <end position="149"/>
    </location>
</feature>
<gene>
    <name evidence="2" type="ORF">LTR09_001132</name>
</gene>
<name>A0AAJ0LWG0_9PEZI</name>
<sequence length="176" mass="19168">MSVVDSYHAYVFGTSFWYALRGIMRIINPRAVVGWFRPPVDSLLEANDLELYTTWTDGFGLLTLAGLLLVLCDAVALPQSLVGSAFTVPGSERSKKPYARAVIVLTMFHHVTTGIGAFMHWVQPSHHTIAMDIGVYGNIVLTVMGVLALNSKGLEDEAGVAAKKVTHVVSSPRKVR</sequence>
<feature type="transmembrane region" description="Helical" evidence="1">
    <location>
        <begin position="58"/>
        <end position="77"/>
    </location>
</feature>
<comment type="caution">
    <text evidence="2">The sequence shown here is derived from an EMBL/GenBank/DDBJ whole genome shotgun (WGS) entry which is preliminary data.</text>
</comment>